<comment type="catalytic activity">
    <reaction evidence="10">
        <text>O-phospho-L-serine + 2-oxoglutarate = 3-phosphooxypyruvate + L-glutamate</text>
        <dbReference type="Rhea" id="RHEA:14329"/>
        <dbReference type="ChEBI" id="CHEBI:16810"/>
        <dbReference type="ChEBI" id="CHEBI:18110"/>
        <dbReference type="ChEBI" id="CHEBI:29985"/>
        <dbReference type="ChEBI" id="CHEBI:57524"/>
        <dbReference type="EC" id="2.6.1.52"/>
    </reaction>
</comment>
<dbReference type="AlphaFoldDB" id="A0A7S4MM96"/>
<keyword evidence="7" id="KW-0808">Transferase</keyword>
<dbReference type="GO" id="GO:0030170">
    <property type="term" value="F:pyridoxal phosphate binding"/>
    <property type="evidence" value="ECO:0007669"/>
    <property type="project" value="TreeGrafter"/>
</dbReference>
<evidence type="ECO:0000256" key="7">
    <source>
        <dbReference type="ARBA" id="ARBA00022679"/>
    </source>
</evidence>
<dbReference type="InterPro" id="IPR000192">
    <property type="entry name" value="Aminotrans_V_dom"/>
</dbReference>
<dbReference type="UniPathway" id="UPA00135">
    <property type="reaction ID" value="UER00197"/>
</dbReference>
<evidence type="ECO:0000256" key="9">
    <source>
        <dbReference type="ARBA" id="ARBA00023299"/>
    </source>
</evidence>
<feature type="region of interest" description="Disordered" evidence="11">
    <location>
        <begin position="50"/>
        <end position="121"/>
    </location>
</feature>
<feature type="compositionally biased region" description="Basic and acidic residues" evidence="11">
    <location>
        <begin position="69"/>
        <end position="89"/>
    </location>
</feature>
<feature type="compositionally biased region" description="Low complexity" evidence="11">
    <location>
        <begin position="50"/>
        <end position="66"/>
    </location>
</feature>
<evidence type="ECO:0000256" key="5">
    <source>
        <dbReference type="ARBA" id="ARBA00022576"/>
    </source>
</evidence>
<dbReference type="EC" id="2.6.1.52" evidence="4"/>
<proteinExistence type="inferred from homology"/>
<keyword evidence="8" id="KW-0663">Pyridoxal phosphate</keyword>
<keyword evidence="5" id="KW-0032">Aminotransferase</keyword>
<comment type="pathway">
    <text evidence="2">Amino-acid biosynthesis; L-serine biosynthesis; L-serine from 3-phospho-D-glycerate: step 2/3.</text>
</comment>
<accession>A0A7S4MM96</accession>
<keyword evidence="6" id="KW-0028">Amino-acid biosynthesis</keyword>
<evidence type="ECO:0000256" key="6">
    <source>
        <dbReference type="ARBA" id="ARBA00022605"/>
    </source>
</evidence>
<dbReference type="InterPro" id="IPR022278">
    <property type="entry name" value="Pser_aminoTfrase"/>
</dbReference>
<evidence type="ECO:0000256" key="2">
    <source>
        <dbReference type="ARBA" id="ARBA00005099"/>
    </source>
</evidence>
<dbReference type="InterPro" id="IPR015421">
    <property type="entry name" value="PyrdxlP-dep_Trfase_major"/>
</dbReference>
<evidence type="ECO:0000256" key="3">
    <source>
        <dbReference type="ARBA" id="ARBA00006904"/>
    </source>
</evidence>
<evidence type="ECO:0000313" key="13">
    <source>
        <dbReference type="EMBL" id="CAE2230621.1"/>
    </source>
</evidence>
<comment type="cofactor">
    <cofactor evidence="1">
        <name>pyridoxal 5'-phosphate</name>
        <dbReference type="ChEBI" id="CHEBI:597326"/>
    </cofactor>
</comment>
<dbReference type="Gene3D" id="3.40.640.10">
    <property type="entry name" value="Type I PLP-dependent aspartate aminotransferase-like (Major domain)"/>
    <property type="match status" value="1"/>
</dbReference>
<dbReference type="PANTHER" id="PTHR43247:SF1">
    <property type="entry name" value="PHOSPHOSERINE AMINOTRANSFERASE"/>
    <property type="match status" value="1"/>
</dbReference>
<dbReference type="SUPFAM" id="SSF53383">
    <property type="entry name" value="PLP-dependent transferases"/>
    <property type="match status" value="1"/>
</dbReference>
<dbReference type="GO" id="GO:0005737">
    <property type="term" value="C:cytoplasm"/>
    <property type="evidence" value="ECO:0007669"/>
    <property type="project" value="TreeGrafter"/>
</dbReference>
<keyword evidence="9" id="KW-0718">Serine biosynthesis</keyword>
<evidence type="ECO:0000259" key="12">
    <source>
        <dbReference type="Pfam" id="PF00266"/>
    </source>
</evidence>
<evidence type="ECO:0000256" key="11">
    <source>
        <dbReference type="SAM" id="MobiDB-lite"/>
    </source>
</evidence>
<dbReference type="PANTHER" id="PTHR43247">
    <property type="entry name" value="PHOSPHOSERINE AMINOTRANSFERASE"/>
    <property type="match status" value="1"/>
</dbReference>
<gene>
    <name evidence="13" type="ORF">OAUR00152_LOCUS11800</name>
</gene>
<comment type="similarity">
    <text evidence="3">Belongs to the class-V pyridoxal-phosphate-dependent aminotransferase family. SerC subfamily.</text>
</comment>
<evidence type="ECO:0000256" key="10">
    <source>
        <dbReference type="ARBA" id="ARBA00049007"/>
    </source>
</evidence>
<dbReference type="GO" id="GO:0006564">
    <property type="term" value="P:L-serine biosynthetic process"/>
    <property type="evidence" value="ECO:0007669"/>
    <property type="project" value="UniProtKB-KW"/>
</dbReference>
<protein>
    <recommendedName>
        <fullName evidence="4">phosphoserine transaminase</fullName>
        <ecNumber evidence="4">2.6.1.52</ecNumber>
    </recommendedName>
</protein>
<dbReference type="InterPro" id="IPR015422">
    <property type="entry name" value="PyrdxlP-dep_Trfase_small"/>
</dbReference>
<dbReference type="InterPro" id="IPR015424">
    <property type="entry name" value="PyrdxlP-dep_Trfase"/>
</dbReference>
<name>A0A7S4MM96_9STRA</name>
<dbReference type="Gene3D" id="3.90.1150.10">
    <property type="entry name" value="Aspartate Aminotransferase, domain 1"/>
    <property type="match status" value="1"/>
</dbReference>
<dbReference type="Pfam" id="PF00266">
    <property type="entry name" value="Aminotran_5"/>
    <property type="match status" value="1"/>
</dbReference>
<organism evidence="13">
    <name type="scientific">Odontella aurita</name>
    <dbReference type="NCBI Taxonomy" id="265563"/>
    <lineage>
        <taxon>Eukaryota</taxon>
        <taxon>Sar</taxon>
        <taxon>Stramenopiles</taxon>
        <taxon>Ochrophyta</taxon>
        <taxon>Bacillariophyta</taxon>
        <taxon>Mediophyceae</taxon>
        <taxon>Biddulphiophycidae</taxon>
        <taxon>Eupodiscales</taxon>
        <taxon>Odontellaceae</taxon>
        <taxon>Odontella</taxon>
    </lineage>
</organism>
<dbReference type="FunFam" id="3.40.640.10:FF:000010">
    <property type="entry name" value="Phosphoserine aminotransferase"/>
    <property type="match status" value="1"/>
</dbReference>
<dbReference type="GO" id="GO:0004648">
    <property type="term" value="F:O-phospho-L-serine:2-oxoglutarate aminotransferase activity"/>
    <property type="evidence" value="ECO:0007669"/>
    <property type="project" value="UniProtKB-EC"/>
</dbReference>
<evidence type="ECO:0000256" key="8">
    <source>
        <dbReference type="ARBA" id="ARBA00022898"/>
    </source>
</evidence>
<dbReference type="NCBIfam" id="NF003764">
    <property type="entry name" value="PRK05355.1"/>
    <property type="match status" value="1"/>
</dbReference>
<dbReference type="EMBL" id="HBKQ01017460">
    <property type="protein sequence ID" value="CAE2230621.1"/>
    <property type="molecule type" value="Transcribed_RNA"/>
</dbReference>
<reference evidence="13" key="1">
    <citation type="submission" date="2021-01" db="EMBL/GenBank/DDBJ databases">
        <authorList>
            <person name="Corre E."/>
            <person name="Pelletier E."/>
            <person name="Niang G."/>
            <person name="Scheremetjew M."/>
            <person name="Finn R."/>
            <person name="Kale V."/>
            <person name="Holt S."/>
            <person name="Cochrane G."/>
            <person name="Meng A."/>
            <person name="Brown T."/>
            <person name="Cohen L."/>
        </authorList>
    </citation>
    <scope>NUCLEOTIDE SEQUENCE</scope>
    <source>
        <strain evidence="13">Isolate 1302-5</strain>
    </source>
</reference>
<feature type="domain" description="Aminotransferase class V" evidence="12">
    <location>
        <begin position="134"/>
        <end position="506"/>
    </location>
</feature>
<dbReference type="HAMAP" id="MF_00160">
    <property type="entry name" value="SerC_aminotrans_5"/>
    <property type="match status" value="1"/>
</dbReference>
<sequence>MSSSTFDAEHDTTQAHGWRNLSDSLAVFTSVKTIDEEHAELEVATIPTATDVTSSVDETSSVETPVGSDESRADHDSQANLNHEDDFAPLKRGNLSMVRPPPRAHPALSGDVSPPQTSLTASAKAALGNGRVSNFGPGPTSLPRPVESKIAAMFADPSRLTSLALSHRTPEFKRVLDDARDNLRRVMNVPMEYEILFLHGGGHGQFAAVPLNLCPGGQDDVGTYVVSGTWSERSLVDGRKYCSPNVIDAKDLATGKYVTFPNLSEENEATAKIDPQSKFVYLCSNETVNGVEVFDLPVLPPHLRHIPLIVDASSDFTSKPVDFVKSNVGVLFACASKNVGHPGVTVAIVRRDLLGDASPYCPSVLDYTLNADSGNLYNTTPTFNVEVVGCVMEWILEQGGVEETERRSKVKAELIHSVVESSQGFYVTAPVDEQFRSRMNVPFKIAGRNAGTSLPTKEDVKLTEEFLIRCWEEGMVGLRTPTPFGFGDYLRASLYHGVDVEDAERLADFMKKYADEQRGMTIATVAAEE</sequence>
<evidence type="ECO:0000256" key="1">
    <source>
        <dbReference type="ARBA" id="ARBA00001933"/>
    </source>
</evidence>
<evidence type="ECO:0000256" key="4">
    <source>
        <dbReference type="ARBA" id="ARBA00013030"/>
    </source>
</evidence>